<dbReference type="PANTHER" id="PTHR43047:SF72">
    <property type="entry name" value="OSMOSENSING HISTIDINE PROTEIN KINASE SLN1"/>
    <property type="match status" value="1"/>
</dbReference>
<dbReference type="InterPro" id="IPR005467">
    <property type="entry name" value="His_kinase_dom"/>
</dbReference>
<dbReference type="InterPro" id="IPR003660">
    <property type="entry name" value="HAMP_dom"/>
</dbReference>
<comment type="catalytic activity">
    <reaction evidence="1">
        <text>ATP + protein L-histidine = ADP + protein N-phospho-L-histidine.</text>
        <dbReference type="EC" id="2.7.13.3"/>
    </reaction>
</comment>
<dbReference type="InterPro" id="IPR000014">
    <property type="entry name" value="PAS"/>
</dbReference>
<dbReference type="InterPro" id="IPR003594">
    <property type="entry name" value="HATPase_dom"/>
</dbReference>
<dbReference type="Pfam" id="PF02518">
    <property type="entry name" value="HATPase_c"/>
    <property type="match status" value="1"/>
</dbReference>
<dbReference type="InterPro" id="IPR003661">
    <property type="entry name" value="HisK_dim/P_dom"/>
</dbReference>
<dbReference type="Pfam" id="PF02743">
    <property type="entry name" value="dCache_1"/>
    <property type="match status" value="1"/>
</dbReference>
<evidence type="ECO:0000256" key="16">
    <source>
        <dbReference type="ARBA" id="ARBA00074306"/>
    </source>
</evidence>
<dbReference type="SMART" id="SM00388">
    <property type="entry name" value="HisKA"/>
    <property type="match status" value="1"/>
</dbReference>
<dbReference type="OrthoDB" id="567946at2"/>
<accession>A0A0J9HL90</accession>
<evidence type="ECO:0000259" key="24">
    <source>
        <dbReference type="PROSITE" id="PS50885"/>
    </source>
</evidence>
<keyword evidence="7" id="KW-0808">Transferase</keyword>
<dbReference type="Pfam" id="PF00512">
    <property type="entry name" value="HisKA"/>
    <property type="match status" value="1"/>
</dbReference>
<feature type="domain" description="PAC" evidence="23">
    <location>
        <begin position="518"/>
        <end position="572"/>
    </location>
</feature>
<keyword evidence="5" id="KW-1003">Cell membrane</keyword>
<dbReference type="PRINTS" id="PR00344">
    <property type="entry name" value="BCTRLSENSOR"/>
</dbReference>
<dbReference type="CDD" id="cd16922">
    <property type="entry name" value="HATPase_EvgS-ArcB-TorS-like"/>
    <property type="match status" value="1"/>
</dbReference>
<comment type="subcellular location">
    <subcellularLocation>
        <location evidence="2">Cell membrane</location>
        <topology evidence="2">Multi-pass membrane protein</topology>
    </subcellularLocation>
</comment>
<dbReference type="SMART" id="SM00448">
    <property type="entry name" value="REC"/>
    <property type="match status" value="1"/>
</dbReference>
<feature type="domain" description="Response regulatory" evidence="21">
    <location>
        <begin position="858"/>
        <end position="974"/>
    </location>
</feature>
<dbReference type="InterPro" id="IPR004358">
    <property type="entry name" value="Sig_transdc_His_kin-like_C"/>
</dbReference>
<evidence type="ECO:0000256" key="5">
    <source>
        <dbReference type="ARBA" id="ARBA00022475"/>
    </source>
</evidence>
<evidence type="ECO:0000256" key="18">
    <source>
        <dbReference type="SAM" id="Coils"/>
    </source>
</evidence>
<feature type="coiled-coil region" evidence="18">
    <location>
        <begin position="563"/>
        <end position="608"/>
    </location>
</feature>
<dbReference type="InterPro" id="IPR035965">
    <property type="entry name" value="PAS-like_dom_sf"/>
</dbReference>
<evidence type="ECO:0000259" key="22">
    <source>
        <dbReference type="PROSITE" id="PS50112"/>
    </source>
</evidence>
<keyword evidence="8 19" id="KW-0812">Transmembrane</keyword>
<dbReference type="Gene3D" id="3.30.450.20">
    <property type="entry name" value="PAS domain"/>
    <property type="match status" value="2"/>
</dbReference>
<evidence type="ECO:0000256" key="15">
    <source>
        <dbReference type="ARBA" id="ARBA00023306"/>
    </source>
</evidence>
<dbReference type="FunFam" id="1.10.287.130:FF:000038">
    <property type="entry name" value="Sensory transduction histidine kinase"/>
    <property type="match status" value="1"/>
</dbReference>
<evidence type="ECO:0000256" key="13">
    <source>
        <dbReference type="ARBA" id="ARBA00023012"/>
    </source>
</evidence>
<dbReference type="EMBL" id="LATL02000312">
    <property type="protein sequence ID" value="KMW69994.1"/>
    <property type="molecule type" value="Genomic_DNA"/>
</dbReference>
<keyword evidence="12 19" id="KW-1133">Transmembrane helix</keyword>
<dbReference type="Proteomes" id="UP000033607">
    <property type="component" value="Unassembled WGS sequence"/>
</dbReference>
<keyword evidence="9" id="KW-0547">Nucleotide-binding</keyword>
<evidence type="ECO:0000256" key="2">
    <source>
        <dbReference type="ARBA" id="ARBA00004651"/>
    </source>
</evidence>
<evidence type="ECO:0000256" key="12">
    <source>
        <dbReference type="ARBA" id="ARBA00022989"/>
    </source>
</evidence>
<dbReference type="SMART" id="SM00304">
    <property type="entry name" value="HAMP"/>
    <property type="match status" value="1"/>
</dbReference>
<dbReference type="SUPFAM" id="SSF158472">
    <property type="entry name" value="HAMP domain-like"/>
    <property type="match status" value="1"/>
</dbReference>
<dbReference type="SUPFAM" id="SSF52172">
    <property type="entry name" value="CheY-like"/>
    <property type="match status" value="1"/>
</dbReference>
<dbReference type="Pfam" id="PF00072">
    <property type="entry name" value="Response_reg"/>
    <property type="match status" value="1"/>
</dbReference>
<evidence type="ECO:0000259" key="23">
    <source>
        <dbReference type="PROSITE" id="PS50113"/>
    </source>
</evidence>
<feature type="domain" description="PAS" evidence="22">
    <location>
        <begin position="441"/>
        <end position="479"/>
    </location>
</feature>
<dbReference type="SUPFAM" id="SSF47384">
    <property type="entry name" value="Homodimeric domain of signal transducing histidine kinase"/>
    <property type="match status" value="1"/>
</dbReference>
<evidence type="ECO:0000256" key="6">
    <source>
        <dbReference type="ARBA" id="ARBA00022553"/>
    </source>
</evidence>
<dbReference type="CDD" id="cd17546">
    <property type="entry name" value="REC_hyHK_CKI1_RcsC-like"/>
    <property type="match status" value="1"/>
</dbReference>
<dbReference type="PROSITE" id="PS50112">
    <property type="entry name" value="PAS"/>
    <property type="match status" value="1"/>
</dbReference>
<dbReference type="Gene3D" id="1.10.287.130">
    <property type="match status" value="1"/>
</dbReference>
<evidence type="ECO:0000256" key="17">
    <source>
        <dbReference type="PROSITE-ProRule" id="PRU00169"/>
    </source>
</evidence>
<evidence type="ECO:0000256" key="7">
    <source>
        <dbReference type="ARBA" id="ARBA00022679"/>
    </source>
</evidence>
<organism evidence="25 26">
    <name type="scientific">Limnoraphis robusta CS-951</name>
    <dbReference type="NCBI Taxonomy" id="1637645"/>
    <lineage>
        <taxon>Bacteria</taxon>
        <taxon>Bacillati</taxon>
        <taxon>Cyanobacteriota</taxon>
        <taxon>Cyanophyceae</taxon>
        <taxon>Oscillatoriophycideae</taxon>
        <taxon>Oscillatoriales</taxon>
        <taxon>Sirenicapillariaceae</taxon>
        <taxon>Limnoraphis</taxon>
    </lineage>
</organism>
<gene>
    <name evidence="25" type="ORF">WN50_38815</name>
</gene>
<dbReference type="GO" id="GO:0009927">
    <property type="term" value="F:histidine phosphotransfer kinase activity"/>
    <property type="evidence" value="ECO:0007669"/>
    <property type="project" value="TreeGrafter"/>
</dbReference>
<dbReference type="SMART" id="SM00387">
    <property type="entry name" value="HATPase_c"/>
    <property type="match status" value="1"/>
</dbReference>
<name>A0A0J9HL90_9CYAN</name>
<dbReference type="PANTHER" id="PTHR43047">
    <property type="entry name" value="TWO-COMPONENT HISTIDINE PROTEIN KINASE"/>
    <property type="match status" value="1"/>
</dbReference>
<evidence type="ECO:0000256" key="14">
    <source>
        <dbReference type="ARBA" id="ARBA00023136"/>
    </source>
</evidence>
<sequence length="1061" mass="120304">MPIKPFAKVFARLPLRVVLIVPFVLQIFGIVGLVGYLSYKNGQKAVEDLAHQLMDEVGDRVDQNFSNYLNTLEKVTRNNAEILKMGILPSDDLELLQRYFWQQIKIFDRANAIGIVTETKDFLLIEAIEPGSLVLRISNQSTQGEQYNYKLNEQGNPIQLIETHRYDPHNDPPGNPWYSRTREAGELIWIHSVSAPLGYDKPIVTLVNFQPFYDQKGNFSGVVTAAFHLSQIGDFLAKLAIGKTGETFIINSEGFLIATSTGELPFNQNININKAQSLNPQKRKKLAINSQSFLVRSATQALFYHFPSLKHIDHRQQLKFKLDNKSYFLQVSRTQQDKNLDFLTVIVVPESDFMARIHANTKTTVILCIIALTVATLLGILTARWLTKPILKLNQAAKDIAQGKWDKITEIKRTNELGELADSFNQMADQLQTSFAELKDSEHRLIQYLEALPVGVSVHDKTGKVYYTNQASRKLLNIQSPLDAETKELSQAYQIYQAVTGKLYPTEALPVVRALTGKTVYADDLEVQYRDQILPLEVWATPIYNEQGNIIYTIAAFQDITQRKQAEQLLADYNRTLEIQVAQRTQELAEAKEKAEVANRAKSEFIANMSHELRTPLNAILGFSQLMTDSNDLSSDHREDINIIKRSGEYLLTLINNILDLCKIEAGKITLNLKSFDFYRLLDEIEELFKFKSINKGLQLDFERADDVPQYIQTDEIKLREVLINLLSNAMKFTKVGGVSVRVKSLSTPETEPLTQTLYFEVEDTGVGIAPEELNQLFEAFSQTQSGKQAQEGTGLGLAISQKFVQLMGGEINVKTQVGIGSVFSFNIQVNLVNPTEVETKISQRRIIALEPNQPSYKLLIVDDNLINRKLLIKLLNPLWFELQEATNGKEAIKIWQDWEPHLIFMDMRMPVMDGYEATKQIKTTIKGQATAIIAITASVLKDDKNIILSAGCDDFVRKPFEESIIFEMLEKHLGVRYVYEETHLAEKETISYTLDAERLKVMSADWLEEVYQASMDLDDDCILTLIAQIPENHATLAAALTDCVQNFRFDKIIDIIEPIR</sequence>
<dbReference type="CDD" id="cd06225">
    <property type="entry name" value="HAMP"/>
    <property type="match status" value="1"/>
</dbReference>
<dbReference type="PROSITE" id="PS50109">
    <property type="entry name" value="HIS_KIN"/>
    <property type="match status" value="1"/>
</dbReference>
<feature type="transmembrane region" description="Helical" evidence="19">
    <location>
        <begin position="364"/>
        <end position="386"/>
    </location>
</feature>
<evidence type="ECO:0000256" key="11">
    <source>
        <dbReference type="ARBA" id="ARBA00022840"/>
    </source>
</evidence>
<dbReference type="InterPro" id="IPR013656">
    <property type="entry name" value="PAS_4"/>
</dbReference>
<keyword evidence="6 17" id="KW-0597">Phosphoprotein</keyword>
<evidence type="ECO:0000256" key="9">
    <source>
        <dbReference type="ARBA" id="ARBA00022741"/>
    </source>
</evidence>
<keyword evidence="11" id="KW-0067">ATP-binding</keyword>
<evidence type="ECO:0000256" key="19">
    <source>
        <dbReference type="SAM" id="Phobius"/>
    </source>
</evidence>
<proteinExistence type="inferred from homology"/>
<dbReference type="SUPFAM" id="SSF55785">
    <property type="entry name" value="PYP-like sensor domain (PAS domain)"/>
    <property type="match status" value="1"/>
</dbReference>
<feature type="domain" description="Histidine kinase" evidence="20">
    <location>
        <begin position="608"/>
        <end position="832"/>
    </location>
</feature>
<dbReference type="EC" id="2.7.13.3" evidence="4"/>
<dbReference type="SUPFAM" id="SSF55874">
    <property type="entry name" value="ATPase domain of HSP90 chaperone/DNA topoisomerase II/histidine kinase"/>
    <property type="match status" value="1"/>
</dbReference>
<evidence type="ECO:0000256" key="3">
    <source>
        <dbReference type="ARBA" id="ARBA00006402"/>
    </source>
</evidence>
<evidence type="ECO:0000256" key="8">
    <source>
        <dbReference type="ARBA" id="ARBA00022692"/>
    </source>
</evidence>
<evidence type="ECO:0000313" key="26">
    <source>
        <dbReference type="Proteomes" id="UP000033607"/>
    </source>
</evidence>
<keyword evidence="13" id="KW-0902">Two-component regulatory system</keyword>
<dbReference type="Pfam" id="PF00672">
    <property type="entry name" value="HAMP"/>
    <property type="match status" value="1"/>
</dbReference>
<dbReference type="GO" id="GO:0000155">
    <property type="term" value="F:phosphorelay sensor kinase activity"/>
    <property type="evidence" value="ECO:0007669"/>
    <property type="project" value="InterPro"/>
</dbReference>
<evidence type="ECO:0000256" key="4">
    <source>
        <dbReference type="ARBA" id="ARBA00012438"/>
    </source>
</evidence>
<dbReference type="InterPro" id="IPR000700">
    <property type="entry name" value="PAS-assoc_C"/>
</dbReference>
<evidence type="ECO:0000259" key="21">
    <source>
        <dbReference type="PROSITE" id="PS50110"/>
    </source>
</evidence>
<evidence type="ECO:0000256" key="10">
    <source>
        <dbReference type="ARBA" id="ARBA00022777"/>
    </source>
</evidence>
<dbReference type="Gene3D" id="3.40.50.2300">
    <property type="match status" value="1"/>
</dbReference>
<dbReference type="InterPro" id="IPR011006">
    <property type="entry name" value="CheY-like_superfamily"/>
</dbReference>
<dbReference type="RefSeq" id="WP_049561273.1">
    <property type="nucleotide sequence ID" value="NZ_LATL02000312.1"/>
</dbReference>
<protein>
    <recommendedName>
        <fullName evidence="16">Circadian input-output histidine kinase CikA</fullName>
        <ecNumber evidence="4">2.7.13.3</ecNumber>
    </recommendedName>
</protein>
<dbReference type="PROSITE" id="PS50113">
    <property type="entry name" value="PAC"/>
    <property type="match status" value="1"/>
</dbReference>
<dbReference type="CDD" id="cd18773">
    <property type="entry name" value="PDC1_HK_sensor"/>
    <property type="match status" value="1"/>
</dbReference>
<keyword evidence="14 19" id="KW-0472">Membrane</keyword>
<dbReference type="InterPro" id="IPR036890">
    <property type="entry name" value="HATPase_C_sf"/>
</dbReference>
<evidence type="ECO:0000259" key="20">
    <source>
        <dbReference type="PROSITE" id="PS50109"/>
    </source>
</evidence>
<dbReference type="PROSITE" id="PS50885">
    <property type="entry name" value="HAMP"/>
    <property type="match status" value="1"/>
</dbReference>
<comment type="similarity">
    <text evidence="3">In the N-terminal section; belongs to the phytochrome family.</text>
</comment>
<feature type="transmembrane region" description="Helical" evidence="19">
    <location>
        <begin position="20"/>
        <end position="39"/>
    </location>
</feature>
<dbReference type="Gene3D" id="6.10.340.10">
    <property type="match status" value="1"/>
</dbReference>
<feature type="domain" description="HAMP" evidence="24">
    <location>
        <begin position="384"/>
        <end position="436"/>
    </location>
</feature>
<dbReference type="InterPro" id="IPR036097">
    <property type="entry name" value="HisK_dim/P_sf"/>
</dbReference>
<comment type="caution">
    <text evidence="25">The sequence shown here is derived from an EMBL/GenBank/DDBJ whole genome shotgun (WGS) entry which is preliminary data.</text>
</comment>
<evidence type="ECO:0000313" key="25">
    <source>
        <dbReference type="EMBL" id="KMW69994.1"/>
    </source>
</evidence>
<dbReference type="Gene3D" id="3.30.565.10">
    <property type="entry name" value="Histidine kinase-like ATPase, C-terminal domain"/>
    <property type="match status" value="1"/>
</dbReference>
<dbReference type="CDD" id="cd00082">
    <property type="entry name" value="HisKA"/>
    <property type="match status" value="1"/>
</dbReference>
<feature type="modified residue" description="4-aspartylphosphate" evidence="17">
    <location>
        <position position="907"/>
    </location>
</feature>
<dbReference type="Pfam" id="PF08448">
    <property type="entry name" value="PAS_4"/>
    <property type="match status" value="1"/>
</dbReference>
<dbReference type="PATRIC" id="fig|1637645.4.peg.6175"/>
<reference evidence="25 26" key="1">
    <citation type="submission" date="2015-06" db="EMBL/GenBank/DDBJ databases">
        <title>Draft genome assembly of filamentous brackish cyanobacterium Limnoraphis robusta strain CS-951.</title>
        <authorList>
            <person name="Willis A."/>
            <person name="Parks M."/>
            <person name="Burford M.A."/>
        </authorList>
    </citation>
    <scope>NUCLEOTIDE SEQUENCE [LARGE SCALE GENOMIC DNA]</scope>
    <source>
        <strain evidence="25 26">CS-951</strain>
    </source>
</reference>
<dbReference type="AlphaFoldDB" id="A0A0J9HL90"/>
<keyword evidence="10 25" id="KW-0418">Kinase</keyword>
<dbReference type="CDD" id="cd00130">
    <property type="entry name" value="PAS"/>
    <property type="match status" value="1"/>
</dbReference>
<keyword evidence="15" id="KW-0131">Cell cycle</keyword>
<keyword evidence="18" id="KW-0175">Coiled coil</keyword>
<dbReference type="GO" id="GO:0005886">
    <property type="term" value="C:plasma membrane"/>
    <property type="evidence" value="ECO:0007669"/>
    <property type="project" value="UniProtKB-SubCell"/>
</dbReference>
<dbReference type="PROSITE" id="PS50110">
    <property type="entry name" value="RESPONSE_REGULATORY"/>
    <property type="match status" value="1"/>
</dbReference>
<dbReference type="GO" id="GO:0005524">
    <property type="term" value="F:ATP binding"/>
    <property type="evidence" value="ECO:0007669"/>
    <property type="project" value="UniProtKB-KW"/>
</dbReference>
<dbReference type="InterPro" id="IPR001789">
    <property type="entry name" value="Sig_transdc_resp-reg_receiver"/>
</dbReference>
<dbReference type="InterPro" id="IPR033479">
    <property type="entry name" value="dCache_1"/>
</dbReference>
<dbReference type="FunFam" id="3.30.565.10:FF:000010">
    <property type="entry name" value="Sensor histidine kinase RcsC"/>
    <property type="match status" value="1"/>
</dbReference>
<evidence type="ECO:0000256" key="1">
    <source>
        <dbReference type="ARBA" id="ARBA00000085"/>
    </source>
</evidence>